<reference evidence="2 3" key="1">
    <citation type="submission" date="2020-07" db="EMBL/GenBank/DDBJ databases">
        <authorList>
            <person name="Li M."/>
        </authorList>
    </citation>
    <scope>NUCLEOTIDE SEQUENCE [LARGE SCALE GENOMIC DNA]</scope>
    <source>
        <strain evidence="2 3">DSM 23284</strain>
    </source>
</reference>
<dbReference type="Pfam" id="PF06568">
    <property type="entry name" value="YjiS-like"/>
    <property type="match status" value="1"/>
</dbReference>
<dbReference type="Proteomes" id="UP000559404">
    <property type="component" value="Unassembled WGS sequence"/>
</dbReference>
<gene>
    <name evidence="2" type="ORF">H1W37_17570</name>
</gene>
<reference evidence="2 3" key="2">
    <citation type="submission" date="2020-08" db="EMBL/GenBank/DDBJ databases">
        <title>Stappia taiwanensis sp. nov., isolated from a coastal thermal spring.</title>
        <authorList>
            <person name="Kampfer P."/>
        </authorList>
    </citation>
    <scope>NUCLEOTIDE SEQUENCE [LARGE SCALE GENOMIC DNA]</scope>
    <source>
        <strain evidence="2 3">DSM 23284</strain>
    </source>
</reference>
<dbReference type="EMBL" id="JACEON010000019">
    <property type="protein sequence ID" value="MBA4613472.1"/>
    <property type="molecule type" value="Genomic_DNA"/>
</dbReference>
<accession>A0A838XSZ3</accession>
<comment type="caution">
    <text evidence="2">The sequence shown here is derived from an EMBL/GenBank/DDBJ whole genome shotgun (WGS) entry which is preliminary data.</text>
</comment>
<name>A0A838XSZ3_9HYPH</name>
<organism evidence="2 3">
    <name type="scientific">Stappia taiwanensis</name>
    <dbReference type="NCBI Taxonomy" id="992267"/>
    <lineage>
        <taxon>Bacteria</taxon>
        <taxon>Pseudomonadati</taxon>
        <taxon>Pseudomonadota</taxon>
        <taxon>Alphaproteobacteria</taxon>
        <taxon>Hyphomicrobiales</taxon>
        <taxon>Stappiaceae</taxon>
        <taxon>Stappia</taxon>
    </lineage>
</organism>
<protein>
    <submittedName>
        <fullName evidence="2">DUF1127 domain-containing protein</fullName>
    </submittedName>
</protein>
<proteinExistence type="predicted"/>
<evidence type="ECO:0000259" key="1">
    <source>
        <dbReference type="Pfam" id="PF06568"/>
    </source>
</evidence>
<sequence>MSCAQTAAASQRRRRSAPVRLIHALVAWLRLQRRLHKTRRLLDRLDARALQDIGLCRHADRYDMLHARPDRDPRLLRALGQAYGAWPRDGR</sequence>
<evidence type="ECO:0000313" key="3">
    <source>
        <dbReference type="Proteomes" id="UP000559404"/>
    </source>
</evidence>
<feature type="domain" description="YjiS-like" evidence="1">
    <location>
        <begin position="25"/>
        <end position="57"/>
    </location>
</feature>
<dbReference type="InterPro" id="IPR009506">
    <property type="entry name" value="YjiS-like"/>
</dbReference>
<dbReference type="AlphaFoldDB" id="A0A838XSZ3"/>
<keyword evidence="3" id="KW-1185">Reference proteome</keyword>
<evidence type="ECO:0000313" key="2">
    <source>
        <dbReference type="EMBL" id="MBA4613472.1"/>
    </source>
</evidence>